<dbReference type="EMBL" id="JAPFFI010000010">
    <property type="protein sequence ID" value="KAJ6376090.1"/>
    <property type="molecule type" value="Genomic_DNA"/>
</dbReference>
<reference evidence="1" key="2">
    <citation type="journal article" date="2023" name="Int. J. Mol. Sci.">
        <title>De Novo Assembly and Annotation of 11 Diverse Shrub Willow (Salix) Genomes Reveals Novel Gene Organization in Sex-Linked Regions.</title>
        <authorList>
            <person name="Hyden B."/>
            <person name="Feng K."/>
            <person name="Yates T.B."/>
            <person name="Jawdy S."/>
            <person name="Cereghino C."/>
            <person name="Smart L.B."/>
            <person name="Muchero W."/>
        </authorList>
    </citation>
    <scope>NUCLEOTIDE SEQUENCE</scope>
    <source>
        <tissue evidence="1">Shoot tip</tissue>
    </source>
</reference>
<protein>
    <submittedName>
        <fullName evidence="1">Uncharacterized protein</fullName>
    </submittedName>
</protein>
<keyword evidence="2" id="KW-1185">Reference proteome</keyword>
<gene>
    <name evidence="1" type="ORF">OIU77_000961</name>
</gene>
<sequence length="119" mass="13148">MLLVPAGLEPAKSRSDLIVRGTLALPHGGKKVLRRLSLLKVQMKKEPPALILLEVLNFLIDFFVVILQFEGENRLIHPVAAINSDTSNVPPAIIPSLSRQFFHCHLGLLQKSLAFGFSE</sequence>
<organism evidence="1 2">
    <name type="scientific">Salix suchowensis</name>
    <dbReference type="NCBI Taxonomy" id="1278906"/>
    <lineage>
        <taxon>Eukaryota</taxon>
        <taxon>Viridiplantae</taxon>
        <taxon>Streptophyta</taxon>
        <taxon>Embryophyta</taxon>
        <taxon>Tracheophyta</taxon>
        <taxon>Spermatophyta</taxon>
        <taxon>Magnoliopsida</taxon>
        <taxon>eudicotyledons</taxon>
        <taxon>Gunneridae</taxon>
        <taxon>Pentapetalae</taxon>
        <taxon>rosids</taxon>
        <taxon>fabids</taxon>
        <taxon>Malpighiales</taxon>
        <taxon>Salicaceae</taxon>
        <taxon>Saliceae</taxon>
        <taxon>Salix</taxon>
    </lineage>
</organism>
<accession>A0ABQ9B9X4</accession>
<evidence type="ECO:0000313" key="1">
    <source>
        <dbReference type="EMBL" id="KAJ6376090.1"/>
    </source>
</evidence>
<reference evidence="1" key="1">
    <citation type="submission" date="2022-10" db="EMBL/GenBank/DDBJ databases">
        <authorList>
            <person name="Hyden B.L."/>
            <person name="Feng K."/>
            <person name="Yates T."/>
            <person name="Jawdy S."/>
            <person name="Smart L.B."/>
            <person name="Muchero W."/>
        </authorList>
    </citation>
    <scope>NUCLEOTIDE SEQUENCE</scope>
    <source>
        <tissue evidence="1">Shoot tip</tissue>
    </source>
</reference>
<proteinExistence type="predicted"/>
<name>A0ABQ9B9X4_9ROSI</name>
<comment type="caution">
    <text evidence="1">The sequence shown here is derived from an EMBL/GenBank/DDBJ whole genome shotgun (WGS) entry which is preliminary data.</text>
</comment>
<evidence type="ECO:0000313" key="2">
    <source>
        <dbReference type="Proteomes" id="UP001141253"/>
    </source>
</evidence>
<dbReference type="Proteomes" id="UP001141253">
    <property type="component" value="Chromosome 12"/>
</dbReference>